<feature type="coiled-coil region" evidence="2">
    <location>
        <begin position="377"/>
        <end position="463"/>
    </location>
</feature>
<name>A0A315ZAB8_SEDFL</name>
<dbReference type="InterPro" id="IPR001932">
    <property type="entry name" value="PPM-type_phosphatase-like_dom"/>
</dbReference>
<dbReference type="AlphaFoldDB" id="A0A315ZAB8"/>
<dbReference type="InterPro" id="IPR029016">
    <property type="entry name" value="GAF-like_dom_sf"/>
</dbReference>
<evidence type="ECO:0000313" key="8">
    <source>
        <dbReference type="Proteomes" id="UP000245535"/>
    </source>
</evidence>
<dbReference type="PANTHER" id="PTHR43156">
    <property type="entry name" value="STAGE II SPORULATION PROTEIN E-RELATED"/>
    <property type="match status" value="1"/>
</dbReference>
<keyword evidence="3" id="KW-0472">Membrane</keyword>
<dbReference type="PANTHER" id="PTHR43156:SF9">
    <property type="entry name" value="HAMP DOMAIN-CONTAINING PROTEIN"/>
    <property type="match status" value="1"/>
</dbReference>
<accession>A0A315ZAB8</accession>
<proteinExistence type="predicted"/>
<dbReference type="Pfam" id="PF13185">
    <property type="entry name" value="GAF_2"/>
    <property type="match status" value="1"/>
</dbReference>
<dbReference type="OrthoDB" id="1119265at2"/>
<dbReference type="InterPro" id="IPR036457">
    <property type="entry name" value="PPM-type-like_dom_sf"/>
</dbReference>
<keyword evidence="3" id="KW-1133">Transmembrane helix</keyword>
<evidence type="ECO:0000256" key="2">
    <source>
        <dbReference type="SAM" id="Coils"/>
    </source>
</evidence>
<dbReference type="InterPro" id="IPR052016">
    <property type="entry name" value="Bact_Sigma-Reg"/>
</dbReference>
<dbReference type="SUPFAM" id="SSF55781">
    <property type="entry name" value="GAF domain-like"/>
    <property type="match status" value="1"/>
</dbReference>
<keyword evidence="4" id="KW-0732">Signal</keyword>
<evidence type="ECO:0000259" key="6">
    <source>
        <dbReference type="SMART" id="SM00331"/>
    </source>
</evidence>
<keyword evidence="8" id="KW-1185">Reference proteome</keyword>
<feature type="coiled-coil region" evidence="2">
    <location>
        <begin position="307"/>
        <end position="334"/>
    </location>
</feature>
<feature type="chain" id="PRO_5016381258" evidence="4">
    <location>
        <begin position="20"/>
        <end position="884"/>
    </location>
</feature>
<comment type="caution">
    <text evidence="7">The sequence shown here is derived from an EMBL/GenBank/DDBJ whole genome shotgun (WGS) entry which is preliminary data.</text>
</comment>
<dbReference type="EMBL" id="QGDO01000003">
    <property type="protein sequence ID" value="PWJ42222.1"/>
    <property type="molecule type" value="Genomic_DNA"/>
</dbReference>
<reference evidence="7 8" key="1">
    <citation type="submission" date="2018-03" db="EMBL/GenBank/DDBJ databases">
        <title>Genomic Encyclopedia of Archaeal and Bacterial Type Strains, Phase II (KMG-II): from individual species to whole genera.</title>
        <authorList>
            <person name="Goeker M."/>
        </authorList>
    </citation>
    <scope>NUCLEOTIDE SEQUENCE [LARGE SCALE GENOMIC DNA]</scope>
    <source>
        <strain evidence="7 8">DSM 28229</strain>
    </source>
</reference>
<dbReference type="SMART" id="SM00331">
    <property type="entry name" value="PP2C_SIG"/>
    <property type="match status" value="1"/>
</dbReference>
<dbReference type="GO" id="GO:0016791">
    <property type="term" value="F:phosphatase activity"/>
    <property type="evidence" value="ECO:0007669"/>
    <property type="project" value="TreeGrafter"/>
</dbReference>
<dbReference type="RefSeq" id="WP_109618990.1">
    <property type="nucleotide sequence ID" value="NZ_QGDO01000003.1"/>
</dbReference>
<dbReference type="SMART" id="SM00065">
    <property type="entry name" value="GAF"/>
    <property type="match status" value="1"/>
</dbReference>
<evidence type="ECO:0000256" key="4">
    <source>
        <dbReference type="SAM" id="SignalP"/>
    </source>
</evidence>
<keyword evidence="2" id="KW-0175">Coiled coil</keyword>
<dbReference type="Pfam" id="PF07228">
    <property type="entry name" value="SpoIIE"/>
    <property type="match status" value="1"/>
</dbReference>
<dbReference type="SUPFAM" id="SSF49464">
    <property type="entry name" value="Carboxypeptidase regulatory domain-like"/>
    <property type="match status" value="2"/>
</dbReference>
<dbReference type="InterPro" id="IPR008969">
    <property type="entry name" value="CarboxyPept-like_regulatory"/>
</dbReference>
<feature type="domain" description="PPM-type phosphatase" evidence="6">
    <location>
        <begin position="653"/>
        <end position="884"/>
    </location>
</feature>
<evidence type="ECO:0000256" key="1">
    <source>
        <dbReference type="ARBA" id="ARBA00022801"/>
    </source>
</evidence>
<evidence type="ECO:0000313" key="7">
    <source>
        <dbReference type="EMBL" id="PWJ42222.1"/>
    </source>
</evidence>
<feature type="signal peptide" evidence="4">
    <location>
        <begin position="1"/>
        <end position="19"/>
    </location>
</feature>
<evidence type="ECO:0000259" key="5">
    <source>
        <dbReference type="SMART" id="SM00065"/>
    </source>
</evidence>
<feature type="transmembrane region" description="Helical" evidence="3">
    <location>
        <begin position="405"/>
        <end position="423"/>
    </location>
</feature>
<evidence type="ECO:0000256" key="3">
    <source>
        <dbReference type="SAM" id="Phobius"/>
    </source>
</evidence>
<dbReference type="Gene3D" id="3.30.450.40">
    <property type="match status" value="1"/>
</dbReference>
<protein>
    <submittedName>
        <fullName evidence="7">GAF domain-containing protein</fullName>
    </submittedName>
</protein>
<sequence>MNRLVFLFLCMFFSQALFAQSTIVKGRVVDEEGRPMEGVKIEVFGSQSVVSNSKGVFSISTVHEIQDITLNAYKLDFKLLDWGYDKSVNRLKVMMIPTPVEVNGKLVDAKGIPVSNAKVKVKGLKFDKWVTTSNNGYFKIKLPHGSDVNKITGFFVDDEIIEKTAFKLDSDKREVIIRSSRVVQQVAKVVPKKKPEPVVEEPTVDEDGFDIESKSTLIVVVYDDDVSPADSIQVKVDEKMYFTDENGEFIVKADSVTNSAFEINEHDIIKKVYDFEDNYMFIHIKDSNQAAQDELELEYEENFYVVFNTLEAEKQILEQKGRDLRKEINKIVEKLDRESTNVDKVSKLESYLHRLEESLVENEVAYQDAQYKTHQMLEKMKTQINVAEGEIEEITQEKEMLDKQLVFMVIISIFSIVLFVIFYRISAKVRRQKEELEVVNESLKETRNELMKAQDDMLAVRDIGQKFTSTLNFEDHMITLQESVAILLDASIFGIGVYNDNESRIEFRGFVDDEGERPYFFENLDDASSLAAWSFNNETELIINDLPNEYFLYVPEGSIDFSKNNLPTSVIFIPLTINREPLGVLTVQSHKKNAYMDINVTNLKSLASYAAIALSNYNSYVELKSKNQSITDSMRYAKTIQESLLPAQSELKSQFKDIFTLFSSKEIVSGDFYWSTVHKDENGKERKFLAAVDCTGHGVPGAFMSMIGNTLLNEIINVKGITNTVEILNNLNEGVKRILKQEQMINDDGMDICLCVIDEEESNTKVTFTGAKRPLFYYSSRKGKIDLIQGDVKSIGSMHRSNKEFTMHELLLHPGDMIYLTSDGFTDQHNINKEKIGRNRLVSLLEEYAELSADDQLKNLQKFLDTHMKGVEQRDDITILGVRV</sequence>
<keyword evidence="3" id="KW-0812">Transmembrane</keyword>
<dbReference type="Proteomes" id="UP000245535">
    <property type="component" value="Unassembled WGS sequence"/>
</dbReference>
<organism evidence="7 8">
    <name type="scientific">Sediminitomix flava</name>
    <dbReference type="NCBI Taxonomy" id="379075"/>
    <lineage>
        <taxon>Bacteria</taxon>
        <taxon>Pseudomonadati</taxon>
        <taxon>Bacteroidota</taxon>
        <taxon>Cytophagia</taxon>
        <taxon>Cytophagales</taxon>
        <taxon>Flammeovirgaceae</taxon>
        <taxon>Sediminitomix</taxon>
    </lineage>
</organism>
<dbReference type="InterPro" id="IPR003018">
    <property type="entry name" value="GAF"/>
</dbReference>
<feature type="domain" description="GAF" evidence="5">
    <location>
        <begin position="472"/>
        <end position="624"/>
    </location>
</feature>
<gene>
    <name evidence="7" type="ORF">BC781_103474</name>
</gene>
<keyword evidence="1" id="KW-0378">Hydrolase</keyword>
<dbReference type="Gene3D" id="3.60.40.10">
    <property type="entry name" value="PPM-type phosphatase domain"/>
    <property type="match status" value="1"/>
</dbReference>